<dbReference type="Pfam" id="PF25485">
    <property type="entry name" value="DUF7908"/>
    <property type="match status" value="1"/>
</dbReference>
<feature type="region of interest" description="Disordered" evidence="1">
    <location>
        <begin position="1015"/>
        <end position="1055"/>
    </location>
</feature>
<feature type="compositionally biased region" description="Low complexity" evidence="1">
    <location>
        <begin position="859"/>
        <end position="869"/>
    </location>
</feature>
<dbReference type="PROSITE" id="PS51212">
    <property type="entry name" value="WSC"/>
    <property type="match status" value="1"/>
</dbReference>
<protein>
    <recommendedName>
        <fullName evidence="2">WSC domain-containing protein</fullName>
    </recommendedName>
</protein>
<dbReference type="Pfam" id="PF01822">
    <property type="entry name" value="WSC"/>
    <property type="match status" value="1"/>
</dbReference>
<feature type="compositionally biased region" description="Low complexity" evidence="1">
    <location>
        <begin position="1015"/>
        <end position="1030"/>
    </location>
</feature>
<comment type="caution">
    <text evidence="3">The sequence shown here is derived from an EMBL/GenBank/DDBJ whole genome shotgun (WGS) entry which is preliminary data.</text>
</comment>
<dbReference type="Proteomes" id="UP001600888">
    <property type="component" value="Unassembled WGS sequence"/>
</dbReference>
<feature type="region of interest" description="Disordered" evidence="1">
    <location>
        <begin position="859"/>
        <end position="879"/>
    </location>
</feature>
<sequence>MVWTQAKAVAVLAAVDASAQGFFSSLSQQAAACGPYNFFDMGCYVASTTPVSGTSVFEISNYVPGNVAYYQKSYPQFWGDVPGITNFNATTTPFTCAAACQGYGYKIGQLLTNRCTCTVMLALAARTNYNSGAAPSCTSARCFGDFDQFCGGASIGEGVKVSADPSFPSDADIRANTATLALGYKYLGCFNLGSTGFRNNKGATTSATKEDCYTRCAQEGYPYASFAGGECDCGVSFGPGSYQFNRPADTCETTGQGGRPVVVNPDLQGCYIPPVPGYGNLDAQNNLASYTCAADVVFSKNLAVQPLSITSPGTNKVNTVLPVRQRQVGSFYIRGCYSSDMSVAFGIPSPAQKPGANSLEMCANNCANFQYFGLQNGGLWCACSDTLAIEPDAADMSVCNRKCASTPRQNCGAGSGPIVYGKATVGNAVWSSIQTTLTLSSRAAYTCAPNPSTTGSSSAVSTDSTSATSSPTATSSGAETSSPMGTSSGAGTSSPTGTSSAAGTSSGAGTSSASGTSSAAGTSSVSRATSPAASSSSASSIPPVVPTSPSTGPNVQTSSAQVSTAVLQSSTLSTSCGTCAFTASTVPSSTSAARTSSAASSAASSVASSAASSAASSMASSAASSMASSAASSATSSIGGEIPTTSLAASSPSVSLEPRSTTSSATTSTSEPMETVTLAYPQYTDYPAAADVPVSEGIRAYIFPNGQQEDVVVENNGCYLLQDGATPFLGPQAATPSFGDPQRCAEFCYSRQFDFNGAIDQRCYCGNELAPTSPDRYSQIPCPTPNSSNGGRSNQDDQDIVGRSIVHRALGYLQIFKVLDRARVRVVVEAPASSSTSSVAESTSSLSLGSSTSEAVVGTTSSALGTGTTPVLGGSSTSGASLPTLSTSSGMFANSSTASGGLGASSTASGLFGNSSTASGGIGASSATSVGASSGSGGQSGSLSTPSSGFGLSSTATGMFGNSSTGSGGVRPTTSRGTSRSSSVSGGGGSATSGSNSGGTIITSSSTQYFTVTTGVSGSSQTGPVTGSGSMSSIPTGSMGSSRAPSASGSGTFPSGSAVPSSAVFVIQIGPANPSESGAPGSKARRQSSEGGFVGNAGVNNPVECSQATQFAIIDGELFSGGQRVSTDPGVSSAPLAVRPAVGLITRTWEIVDDELLWANAAFVGGEATFCVDTATSRVIFSTTGVGNEPVGCTPIELTPLFVADCPGLNPDNGLLPAEETLILPPGVYFPGQSPADRVCVVTTEYWTMGQFTVGPYPTGS</sequence>
<feature type="compositionally biased region" description="Low complexity" evidence="1">
    <location>
        <begin position="941"/>
        <end position="955"/>
    </location>
</feature>
<feature type="region of interest" description="Disordered" evidence="1">
    <location>
        <begin position="776"/>
        <end position="797"/>
    </location>
</feature>
<feature type="compositionally biased region" description="Low complexity" evidence="1">
    <location>
        <begin position="452"/>
        <end position="551"/>
    </location>
</feature>
<dbReference type="EMBL" id="JBAWTH010000092">
    <property type="protein sequence ID" value="KAL2277980.1"/>
    <property type="molecule type" value="Genomic_DNA"/>
</dbReference>
<proteinExistence type="predicted"/>
<dbReference type="InterPro" id="IPR057230">
    <property type="entry name" value="DUF7908"/>
</dbReference>
<feature type="compositionally biased region" description="Polar residues" evidence="1">
    <location>
        <begin position="643"/>
        <end position="654"/>
    </location>
</feature>
<reference evidence="3 4" key="1">
    <citation type="submission" date="2024-03" db="EMBL/GenBank/DDBJ databases">
        <title>A high-quality draft genome sequence of Diaporthe vaccinii, a causative agent of upright dieback and viscid rot disease in cranberry plants.</title>
        <authorList>
            <person name="Sarrasin M."/>
            <person name="Lang B.F."/>
            <person name="Burger G."/>
        </authorList>
    </citation>
    <scope>NUCLEOTIDE SEQUENCE [LARGE SCALE GENOMIC DNA]</scope>
    <source>
        <strain evidence="3 4">IS7</strain>
    </source>
</reference>
<feature type="region of interest" description="Disordered" evidence="1">
    <location>
        <begin position="1071"/>
        <end position="1095"/>
    </location>
</feature>
<accession>A0ABR4E6D0</accession>
<evidence type="ECO:0000259" key="2">
    <source>
        <dbReference type="PROSITE" id="PS51212"/>
    </source>
</evidence>
<evidence type="ECO:0000313" key="4">
    <source>
        <dbReference type="Proteomes" id="UP001600888"/>
    </source>
</evidence>
<feature type="region of interest" description="Disordered" evidence="1">
    <location>
        <begin position="451"/>
        <end position="557"/>
    </location>
</feature>
<feature type="compositionally biased region" description="Low complexity" evidence="1">
    <location>
        <begin position="1037"/>
        <end position="1051"/>
    </location>
</feature>
<gene>
    <name evidence="3" type="ORF">FJTKL_15099</name>
</gene>
<feature type="region of interest" description="Disordered" evidence="1">
    <location>
        <begin position="643"/>
        <end position="673"/>
    </location>
</feature>
<feature type="domain" description="WSC" evidence="2">
    <location>
        <begin position="330"/>
        <end position="423"/>
    </location>
</feature>
<dbReference type="SMART" id="SM00321">
    <property type="entry name" value="WSC"/>
    <property type="match status" value="1"/>
</dbReference>
<feature type="compositionally biased region" description="Low complexity" evidence="1">
    <location>
        <begin position="660"/>
        <end position="670"/>
    </location>
</feature>
<evidence type="ECO:0000313" key="3">
    <source>
        <dbReference type="EMBL" id="KAL2277980.1"/>
    </source>
</evidence>
<keyword evidence="4" id="KW-1185">Reference proteome</keyword>
<feature type="compositionally biased region" description="Low complexity" evidence="1">
    <location>
        <begin position="970"/>
        <end position="984"/>
    </location>
</feature>
<evidence type="ECO:0000256" key="1">
    <source>
        <dbReference type="SAM" id="MobiDB-lite"/>
    </source>
</evidence>
<dbReference type="InterPro" id="IPR002889">
    <property type="entry name" value="WSC_carb-bd"/>
</dbReference>
<feature type="compositionally biased region" description="Low complexity" evidence="1">
    <location>
        <begin position="923"/>
        <end position="933"/>
    </location>
</feature>
<feature type="region of interest" description="Disordered" evidence="1">
    <location>
        <begin position="923"/>
        <end position="999"/>
    </location>
</feature>
<organism evidence="3 4">
    <name type="scientific">Diaporthe vaccinii</name>
    <dbReference type="NCBI Taxonomy" id="105482"/>
    <lineage>
        <taxon>Eukaryota</taxon>
        <taxon>Fungi</taxon>
        <taxon>Dikarya</taxon>
        <taxon>Ascomycota</taxon>
        <taxon>Pezizomycotina</taxon>
        <taxon>Sordariomycetes</taxon>
        <taxon>Sordariomycetidae</taxon>
        <taxon>Diaporthales</taxon>
        <taxon>Diaporthaceae</taxon>
        <taxon>Diaporthe</taxon>
        <taxon>Diaporthe eres species complex</taxon>
    </lineage>
</organism>
<name>A0ABR4E6D0_9PEZI</name>